<evidence type="ECO:0000256" key="1">
    <source>
        <dbReference type="ARBA" id="ARBA00001968"/>
    </source>
</evidence>
<accession>A0ABX6RF04</accession>
<dbReference type="NCBIfam" id="NF006592">
    <property type="entry name" value="PRK09125.1"/>
    <property type="match status" value="1"/>
</dbReference>
<dbReference type="Pfam" id="PF14743">
    <property type="entry name" value="DNA_ligase_OB_2"/>
    <property type="match status" value="1"/>
</dbReference>
<dbReference type="CDD" id="cd08041">
    <property type="entry name" value="OBF_kDNA_ligase_like"/>
    <property type="match status" value="1"/>
</dbReference>
<sequence length="283" mass="31468">MRLLLTALLCLLAWPVLSAPPPDPMLATPYHGNVAVPDFLVSEKLDGVRARWDGRSLWTRGGARIAAPAALTRGWPTEPLDGELWIGRGRFDEVSATVRRVQADPQAWRRVRFMAFDLPANPRPFAERVVRMRTLIADAGNPQLAMIPQRRFGTAAELDAELARVVAAGGEGLMLHRRSARYRPGRSEDLLKYKPHQDAEAQVVAHLPGKGKYQGMMGALQVRTPEGRRFRIGTGFTDAQRAAPPPLGAWVTYRYTGITSTGLPRFARFVRLRDDLPPPDPER</sequence>
<gene>
    <name evidence="10" type="ORF">H4W19_08980</name>
</gene>
<dbReference type="InterPro" id="IPR050326">
    <property type="entry name" value="NAD_dep_DNA_ligaseB"/>
</dbReference>
<keyword evidence="7" id="KW-0732">Signal</keyword>
<evidence type="ECO:0000256" key="4">
    <source>
        <dbReference type="ARBA" id="ARBA00022763"/>
    </source>
</evidence>
<reference evidence="10 11" key="1">
    <citation type="submission" date="2020-08" db="EMBL/GenBank/DDBJ databases">
        <title>Streptomycin resistant and MDR strain, P. mexicana.</title>
        <authorList>
            <person name="Ganesh-kumar S."/>
            <person name="Zhe T."/>
            <person name="Yu Z."/>
            <person name="Min Y."/>
        </authorList>
    </citation>
    <scope>NUCLEOTIDE SEQUENCE [LARGE SCALE GENOMIC DNA]</scope>
    <source>
        <strain evidence="10 11">GTZY</strain>
    </source>
</reference>
<dbReference type="SUPFAM" id="SSF56091">
    <property type="entry name" value="DNA ligase/mRNA capping enzyme, catalytic domain"/>
    <property type="match status" value="1"/>
</dbReference>
<evidence type="ECO:0000256" key="5">
    <source>
        <dbReference type="ARBA" id="ARBA00023204"/>
    </source>
</evidence>
<dbReference type="InterPro" id="IPR012310">
    <property type="entry name" value="DNA_ligase_ATP-dep_cent"/>
</dbReference>
<dbReference type="CDD" id="cd07896">
    <property type="entry name" value="Adenylation_kDNA_ligase_like"/>
    <property type="match status" value="1"/>
</dbReference>
<organism evidence="10 11">
    <name type="scientific">Pseudoxanthomonas mexicana</name>
    <dbReference type="NCBI Taxonomy" id="128785"/>
    <lineage>
        <taxon>Bacteria</taxon>
        <taxon>Pseudomonadati</taxon>
        <taxon>Pseudomonadota</taxon>
        <taxon>Gammaproteobacteria</taxon>
        <taxon>Lysobacterales</taxon>
        <taxon>Lysobacteraceae</taxon>
        <taxon>Pseudoxanthomonas</taxon>
    </lineage>
</organism>
<evidence type="ECO:0000259" key="9">
    <source>
        <dbReference type="Pfam" id="PF14743"/>
    </source>
</evidence>
<proteinExistence type="predicted"/>
<evidence type="ECO:0000256" key="2">
    <source>
        <dbReference type="ARBA" id="ARBA00022598"/>
    </source>
</evidence>
<dbReference type="PANTHER" id="PTHR47810:SF1">
    <property type="entry name" value="DNA LIGASE B"/>
    <property type="match status" value="1"/>
</dbReference>
<dbReference type="Gene3D" id="2.40.50.140">
    <property type="entry name" value="Nucleic acid-binding proteins"/>
    <property type="match status" value="1"/>
</dbReference>
<feature type="domain" description="DNA ligase OB-like" evidence="9">
    <location>
        <begin position="208"/>
        <end position="273"/>
    </location>
</feature>
<dbReference type="PANTHER" id="PTHR47810">
    <property type="entry name" value="DNA LIGASE"/>
    <property type="match status" value="1"/>
</dbReference>
<protein>
    <submittedName>
        <fullName evidence="10">DNA ligase</fullName>
    </submittedName>
</protein>
<dbReference type="SUPFAM" id="SSF50249">
    <property type="entry name" value="Nucleic acid-binding proteins"/>
    <property type="match status" value="1"/>
</dbReference>
<evidence type="ECO:0000256" key="7">
    <source>
        <dbReference type="SAM" id="SignalP"/>
    </source>
</evidence>
<keyword evidence="2 10" id="KW-0436">Ligase</keyword>
<dbReference type="Gene3D" id="3.30.470.30">
    <property type="entry name" value="DNA ligase/mRNA capping enzyme"/>
    <property type="match status" value="1"/>
</dbReference>
<comment type="catalytic activity">
    <reaction evidence="6">
        <text>ATP + (deoxyribonucleotide)n-3'-hydroxyl + 5'-phospho-(deoxyribonucleotide)m = (deoxyribonucleotide)n+m + AMP + diphosphate.</text>
        <dbReference type="EC" id="6.5.1.1"/>
    </reaction>
</comment>
<dbReference type="Proteomes" id="UP000515506">
    <property type="component" value="Chromosome"/>
</dbReference>
<keyword evidence="5" id="KW-0234">DNA repair</keyword>
<dbReference type="EMBL" id="CP060028">
    <property type="protein sequence ID" value="QND81845.1"/>
    <property type="molecule type" value="Genomic_DNA"/>
</dbReference>
<evidence type="ECO:0000259" key="8">
    <source>
        <dbReference type="Pfam" id="PF01068"/>
    </source>
</evidence>
<keyword evidence="11" id="KW-1185">Reference proteome</keyword>
<dbReference type="GO" id="GO:0016874">
    <property type="term" value="F:ligase activity"/>
    <property type="evidence" value="ECO:0007669"/>
    <property type="project" value="UniProtKB-KW"/>
</dbReference>
<keyword evidence="4" id="KW-0227">DNA damage</keyword>
<evidence type="ECO:0000313" key="10">
    <source>
        <dbReference type="EMBL" id="QND81845.1"/>
    </source>
</evidence>
<evidence type="ECO:0000256" key="3">
    <source>
        <dbReference type="ARBA" id="ARBA00022705"/>
    </source>
</evidence>
<comment type="cofactor">
    <cofactor evidence="1">
        <name>a divalent metal cation</name>
        <dbReference type="ChEBI" id="CHEBI:60240"/>
    </cofactor>
</comment>
<evidence type="ECO:0000256" key="6">
    <source>
        <dbReference type="ARBA" id="ARBA00034003"/>
    </source>
</evidence>
<dbReference type="RefSeq" id="WP_185896868.1">
    <property type="nucleotide sequence ID" value="NZ_CP060028.1"/>
</dbReference>
<dbReference type="Gene3D" id="3.30.1490.70">
    <property type="match status" value="1"/>
</dbReference>
<name>A0ABX6RF04_PSEMX</name>
<feature type="chain" id="PRO_5045265507" evidence="7">
    <location>
        <begin position="19"/>
        <end position="283"/>
    </location>
</feature>
<dbReference type="InterPro" id="IPR012340">
    <property type="entry name" value="NA-bd_OB-fold"/>
</dbReference>
<dbReference type="InterPro" id="IPR029319">
    <property type="entry name" value="DNA_ligase_OB"/>
</dbReference>
<feature type="signal peptide" evidence="7">
    <location>
        <begin position="1"/>
        <end position="18"/>
    </location>
</feature>
<dbReference type="Pfam" id="PF01068">
    <property type="entry name" value="DNA_ligase_A_M"/>
    <property type="match status" value="1"/>
</dbReference>
<keyword evidence="3" id="KW-0235">DNA replication</keyword>
<evidence type="ECO:0000313" key="11">
    <source>
        <dbReference type="Proteomes" id="UP000515506"/>
    </source>
</evidence>
<feature type="domain" description="ATP-dependent DNA ligase family profile" evidence="8">
    <location>
        <begin position="107"/>
        <end position="194"/>
    </location>
</feature>